<sequence>MPICLFACVWIYSPFALGYGVLSESLPSCAIIYILLHAKCWLLCVTNLLHLAWEYEVSPFLLCK</sequence>
<protein>
    <recommendedName>
        <fullName evidence="4">NADH dehydrogenase subunit 4</fullName>
    </recommendedName>
</protein>
<reference evidence="2 3" key="1">
    <citation type="journal article" date="2021" name="Commun. Biol.">
        <title>The genome of Shorea leprosula (Dipterocarpaceae) highlights the ecological relevance of drought in aseasonal tropical rainforests.</title>
        <authorList>
            <person name="Ng K.K.S."/>
            <person name="Kobayashi M.J."/>
            <person name="Fawcett J.A."/>
            <person name="Hatakeyama M."/>
            <person name="Paape T."/>
            <person name="Ng C.H."/>
            <person name="Ang C.C."/>
            <person name="Tnah L.H."/>
            <person name="Lee C.T."/>
            <person name="Nishiyama T."/>
            <person name="Sese J."/>
            <person name="O'Brien M.J."/>
            <person name="Copetti D."/>
            <person name="Mohd Noor M.I."/>
            <person name="Ong R.C."/>
            <person name="Putra M."/>
            <person name="Sireger I.Z."/>
            <person name="Indrioko S."/>
            <person name="Kosugi Y."/>
            <person name="Izuno A."/>
            <person name="Isagi Y."/>
            <person name="Lee S.L."/>
            <person name="Shimizu K.K."/>
        </authorList>
    </citation>
    <scope>NUCLEOTIDE SEQUENCE [LARGE SCALE GENOMIC DNA]</scope>
    <source>
        <strain evidence="2">214</strain>
    </source>
</reference>
<evidence type="ECO:0000256" key="1">
    <source>
        <dbReference type="SAM" id="SignalP"/>
    </source>
</evidence>
<dbReference type="Proteomes" id="UP001054252">
    <property type="component" value="Unassembled WGS sequence"/>
</dbReference>
<evidence type="ECO:0000313" key="2">
    <source>
        <dbReference type="EMBL" id="GKV02592.1"/>
    </source>
</evidence>
<evidence type="ECO:0000313" key="3">
    <source>
        <dbReference type="Proteomes" id="UP001054252"/>
    </source>
</evidence>
<dbReference type="EMBL" id="BPVZ01000019">
    <property type="protein sequence ID" value="GKV02592.1"/>
    <property type="molecule type" value="Genomic_DNA"/>
</dbReference>
<feature type="chain" id="PRO_5043899025" description="NADH dehydrogenase subunit 4" evidence="1">
    <location>
        <begin position="19"/>
        <end position="64"/>
    </location>
</feature>
<proteinExistence type="predicted"/>
<dbReference type="AlphaFoldDB" id="A0AAV5IV08"/>
<name>A0AAV5IV08_9ROSI</name>
<accession>A0AAV5IV08</accession>
<keyword evidence="1" id="KW-0732">Signal</keyword>
<organism evidence="2 3">
    <name type="scientific">Rubroshorea leprosula</name>
    <dbReference type="NCBI Taxonomy" id="152421"/>
    <lineage>
        <taxon>Eukaryota</taxon>
        <taxon>Viridiplantae</taxon>
        <taxon>Streptophyta</taxon>
        <taxon>Embryophyta</taxon>
        <taxon>Tracheophyta</taxon>
        <taxon>Spermatophyta</taxon>
        <taxon>Magnoliopsida</taxon>
        <taxon>eudicotyledons</taxon>
        <taxon>Gunneridae</taxon>
        <taxon>Pentapetalae</taxon>
        <taxon>rosids</taxon>
        <taxon>malvids</taxon>
        <taxon>Malvales</taxon>
        <taxon>Dipterocarpaceae</taxon>
        <taxon>Rubroshorea</taxon>
    </lineage>
</organism>
<feature type="signal peptide" evidence="1">
    <location>
        <begin position="1"/>
        <end position="18"/>
    </location>
</feature>
<evidence type="ECO:0008006" key="4">
    <source>
        <dbReference type="Google" id="ProtNLM"/>
    </source>
</evidence>
<gene>
    <name evidence="2" type="ORF">SLEP1_g15013</name>
</gene>
<comment type="caution">
    <text evidence="2">The sequence shown here is derived from an EMBL/GenBank/DDBJ whole genome shotgun (WGS) entry which is preliminary data.</text>
</comment>
<keyword evidence="3" id="KW-1185">Reference proteome</keyword>